<dbReference type="EnsemblPlants" id="AET5Gv20839200.21">
    <property type="protein sequence ID" value="AET5Gv20839200.21"/>
    <property type="gene ID" value="AET5Gv20839200"/>
</dbReference>
<reference evidence="4" key="4">
    <citation type="submission" date="2019-03" db="UniProtKB">
        <authorList>
            <consortium name="EnsemblPlants"/>
        </authorList>
    </citation>
    <scope>IDENTIFICATION</scope>
</reference>
<dbReference type="AlphaFoldDB" id="A0A453LMH6"/>
<dbReference type="GO" id="GO:0003958">
    <property type="term" value="F:NADPH-hemoprotein reductase activity"/>
    <property type="evidence" value="ECO:0007669"/>
    <property type="project" value="TreeGrafter"/>
</dbReference>
<sequence length="191" mass="20882">AADDGDQNRRLLALLATSLAVLVGCGVALLFRRSSSGAAPLAHKSAAAKPLAAKKDQEPDPDDGRQRIALFFGTQTGTAEGFAKALAEEAKARYDKAVFKVLDLDDYAAEDEEYEEKLKKENIAFFFLATYGDGEPTDNAARFYKWFSEVRLITQNLLLSGDAPLNVRFLMVGIHGCLVWSNYRETRGVSG</sequence>
<dbReference type="PROSITE" id="PS50902">
    <property type="entry name" value="FLAVODOXIN_LIKE"/>
    <property type="match status" value="1"/>
</dbReference>
<dbReference type="GO" id="GO:0005829">
    <property type="term" value="C:cytosol"/>
    <property type="evidence" value="ECO:0007669"/>
    <property type="project" value="TreeGrafter"/>
</dbReference>
<keyword evidence="2" id="KW-0812">Transmembrane</keyword>
<keyword evidence="2" id="KW-1133">Transmembrane helix</keyword>
<reference evidence="5" key="1">
    <citation type="journal article" date="2014" name="Science">
        <title>Ancient hybridizations among the ancestral genomes of bread wheat.</title>
        <authorList>
            <consortium name="International Wheat Genome Sequencing Consortium,"/>
            <person name="Marcussen T."/>
            <person name="Sandve S.R."/>
            <person name="Heier L."/>
            <person name="Spannagl M."/>
            <person name="Pfeifer M."/>
            <person name="Jakobsen K.S."/>
            <person name="Wulff B.B."/>
            <person name="Steuernagel B."/>
            <person name="Mayer K.F."/>
            <person name="Olsen O.A."/>
        </authorList>
    </citation>
    <scope>NUCLEOTIDE SEQUENCE [LARGE SCALE GENOMIC DNA]</scope>
    <source>
        <strain evidence="5">cv. AL8/78</strain>
    </source>
</reference>
<dbReference type="PANTHER" id="PTHR19384:SF17">
    <property type="entry name" value="NADPH--CYTOCHROME P450 REDUCTASE"/>
    <property type="match status" value="1"/>
</dbReference>
<dbReference type="Proteomes" id="UP000015105">
    <property type="component" value="Chromosome 5D"/>
</dbReference>
<dbReference type="InterPro" id="IPR029039">
    <property type="entry name" value="Flavoprotein-like_sf"/>
</dbReference>
<dbReference type="GO" id="GO:0010181">
    <property type="term" value="F:FMN binding"/>
    <property type="evidence" value="ECO:0007669"/>
    <property type="project" value="InterPro"/>
</dbReference>
<evidence type="ECO:0000256" key="1">
    <source>
        <dbReference type="ARBA" id="ARBA00022630"/>
    </source>
</evidence>
<evidence type="ECO:0000313" key="4">
    <source>
        <dbReference type="EnsemblPlants" id="AET5Gv20839200.21"/>
    </source>
</evidence>
<evidence type="ECO:0000256" key="2">
    <source>
        <dbReference type="SAM" id="Phobius"/>
    </source>
</evidence>
<keyword evidence="2" id="KW-0472">Membrane</keyword>
<dbReference type="Gramene" id="AET5Gv20839200.21">
    <property type="protein sequence ID" value="AET5Gv20839200.21"/>
    <property type="gene ID" value="AET5Gv20839200"/>
</dbReference>
<keyword evidence="1" id="KW-0285">Flavoprotein</keyword>
<dbReference type="PRINTS" id="PR00369">
    <property type="entry name" value="FLAVODOXIN"/>
</dbReference>
<proteinExistence type="predicted"/>
<reference evidence="5" key="2">
    <citation type="journal article" date="2017" name="Nat. Plants">
        <title>The Aegilops tauschii genome reveals multiple impacts of transposons.</title>
        <authorList>
            <person name="Zhao G."/>
            <person name="Zou C."/>
            <person name="Li K."/>
            <person name="Wang K."/>
            <person name="Li T."/>
            <person name="Gao L."/>
            <person name="Zhang X."/>
            <person name="Wang H."/>
            <person name="Yang Z."/>
            <person name="Liu X."/>
            <person name="Jiang W."/>
            <person name="Mao L."/>
            <person name="Kong X."/>
            <person name="Jiao Y."/>
            <person name="Jia J."/>
        </authorList>
    </citation>
    <scope>NUCLEOTIDE SEQUENCE [LARGE SCALE GENOMIC DNA]</scope>
    <source>
        <strain evidence="5">cv. AL8/78</strain>
    </source>
</reference>
<name>A0A453LMH6_AEGTS</name>
<feature type="domain" description="Flavodoxin-like" evidence="3">
    <location>
        <begin position="68"/>
        <end position="191"/>
    </location>
</feature>
<dbReference type="SUPFAM" id="SSF52218">
    <property type="entry name" value="Flavoproteins"/>
    <property type="match status" value="1"/>
</dbReference>
<dbReference type="Gene3D" id="3.40.50.360">
    <property type="match status" value="1"/>
</dbReference>
<dbReference type="PANTHER" id="PTHR19384">
    <property type="entry name" value="NITRIC OXIDE SYNTHASE-RELATED"/>
    <property type="match status" value="1"/>
</dbReference>
<keyword evidence="5" id="KW-1185">Reference proteome</keyword>
<dbReference type="InterPro" id="IPR008254">
    <property type="entry name" value="Flavodoxin/NO_synth"/>
</dbReference>
<dbReference type="Pfam" id="PF00258">
    <property type="entry name" value="Flavodoxin_1"/>
    <property type="match status" value="1"/>
</dbReference>
<protein>
    <recommendedName>
        <fullName evidence="3">Flavodoxin-like domain-containing protein</fullName>
    </recommendedName>
</protein>
<feature type="transmembrane region" description="Helical" evidence="2">
    <location>
        <begin position="12"/>
        <end position="31"/>
    </location>
</feature>
<organism evidence="4 5">
    <name type="scientific">Aegilops tauschii subsp. strangulata</name>
    <name type="common">Goatgrass</name>
    <dbReference type="NCBI Taxonomy" id="200361"/>
    <lineage>
        <taxon>Eukaryota</taxon>
        <taxon>Viridiplantae</taxon>
        <taxon>Streptophyta</taxon>
        <taxon>Embryophyta</taxon>
        <taxon>Tracheophyta</taxon>
        <taxon>Spermatophyta</taxon>
        <taxon>Magnoliopsida</taxon>
        <taxon>Liliopsida</taxon>
        <taxon>Poales</taxon>
        <taxon>Poaceae</taxon>
        <taxon>BOP clade</taxon>
        <taxon>Pooideae</taxon>
        <taxon>Triticodae</taxon>
        <taxon>Triticeae</taxon>
        <taxon>Triticinae</taxon>
        <taxon>Aegilops</taxon>
    </lineage>
</organism>
<accession>A0A453LMH6</accession>
<dbReference type="InterPro" id="IPR001094">
    <property type="entry name" value="Flavdoxin-like"/>
</dbReference>
<dbReference type="GO" id="GO:0050660">
    <property type="term" value="F:flavin adenine dinucleotide binding"/>
    <property type="evidence" value="ECO:0007669"/>
    <property type="project" value="TreeGrafter"/>
</dbReference>
<reference evidence="4" key="5">
    <citation type="journal article" date="2021" name="G3 (Bethesda)">
        <title>Aegilops tauschii genome assembly Aet v5.0 features greater sequence contiguity and improved annotation.</title>
        <authorList>
            <person name="Wang L."/>
            <person name="Zhu T."/>
            <person name="Rodriguez J.C."/>
            <person name="Deal K.R."/>
            <person name="Dubcovsky J."/>
            <person name="McGuire P.E."/>
            <person name="Lux T."/>
            <person name="Spannagl M."/>
            <person name="Mayer K.F.X."/>
            <person name="Baldrich P."/>
            <person name="Meyers B.C."/>
            <person name="Huo N."/>
            <person name="Gu Y.Q."/>
            <person name="Zhou H."/>
            <person name="Devos K.M."/>
            <person name="Bennetzen J.L."/>
            <person name="Unver T."/>
            <person name="Budak H."/>
            <person name="Gulick P.J."/>
            <person name="Galiba G."/>
            <person name="Kalapos B."/>
            <person name="Nelson D.R."/>
            <person name="Li P."/>
            <person name="You F.M."/>
            <person name="Luo M.C."/>
            <person name="Dvorak J."/>
        </authorList>
    </citation>
    <scope>NUCLEOTIDE SEQUENCE [LARGE SCALE GENOMIC DNA]</scope>
    <source>
        <strain evidence="4">cv. AL8/78</strain>
    </source>
</reference>
<evidence type="ECO:0000259" key="3">
    <source>
        <dbReference type="PROSITE" id="PS50902"/>
    </source>
</evidence>
<reference evidence="4" key="3">
    <citation type="journal article" date="2017" name="Nature">
        <title>Genome sequence of the progenitor of the wheat D genome Aegilops tauschii.</title>
        <authorList>
            <person name="Luo M.C."/>
            <person name="Gu Y.Q."/>
            <person name="Puiu D."/>
            <person name="Wang H."/>
            <person name="Twardziok S.O."/>
            <person name="Deal K.R."/>
            <person name="Huo N."/>
            <person name="Zhu T."/>
            <person name="Wang L."/>
            <person name="Wang Y."/>
            <person name="McGuire P.E."/>
            <person name="Liu S."/>
            <person name="Long H."/>
            <person name="Ramasamy R.K."/>
            <person name="Rodriguez J.C."/>
            <person name="Van S.L."/>
            <person name="Yuan L."/>
            <person name="Wang Z."/>
            <person name="Xia Z."/>
            <person name="Xiao L."/>
            <person name="Anderson O.D."/>
            <person name="Ouyang S."/>
            <person name="Liang Y."/>
            <person name="Zimin A.V."/>
            <person name="Pertea G."/>
            <person name="Qi P."/>
            <person name="Bennetzen J.L."/>
            <person name="Dai X."/>
            <person name="Dawson M.W."/>
            <person name="Muller H.G."/>
            <person name="Kugler K."/>
            <person name="Rivarola-Duarte L."/>
            <person name="Spannagl M."/>
            <person name="Mayer K.F.X."/>
            <person name="Lu F.H."/>
            <person name="Bevan M.W."/>
            <person name="Leroy P."/>
            <person name="Li P."/>
            <person name="You F.M."/>
            <person name="Sun Q."/>
            <person name="Liu Z."/>
            <person name="Lyons E."/>
            <person name="Wicker T."/>
            <person name="Salzberg S.L."/>
            <person name="Devos K.M."/>
            <person name="Dvorak J."/>
        </authorList>
    </citation>
    <scope>NUCLEOTIDE SEQUENCE [LARGE SCALE GENOMIC DNA]</scope>
    <source>
        <strain evidence="4">cv. AL8/78</strain>
    </source>
</reference>
<evidence type="ECO:0000313" key="5">
    <source>
        <dbReference type="Proteomes" id="UP000015105"/>
    </source>
</evidence>